<evidence type="ECO:0000313" key="2">
    <source>
        <dbReference type="Proteomes" id="UP000287171"/>
    </source>
</evidence>
<gene>
    <name evidence="1" type="ORF">KDA_30900</name>
</gene>
<dbReference type="AlphaFoldDB" id="A0A402B8E2"/>
<dbReference type="EMBL" id="BIFT01000001">
    <property type="protein sequence ID" value="GCE27606.1"/>
    <property type="molecule type" value="Genomic_DNA"/>
</dbReference>
<accession>A0A402B8E2</accession>
<keyword evidence="2" id="KW-1185">Reference proteome</keyword>
<proteinExistence type="predicted"/>
<sequence>MAYLCNISRTADGVLRDGQAGISPDTVLVTVDKPYHIKNPKPPVAVLTSQL</sequence>
<evidence type="ECO:0000313" key="1">
    <source>
        <dbReference type="EMBL" id="GCE27606.1"/>
    </source>
</evidence>
<name>A0A402B8E2_9CHLR</name>
<organism evidence="1 2">
    <name type="scientific">Dictyobacter alpinus</name>
    <dbReference type="NCBI Taxonomy" id="2014873"/>
    <lineage>
        <taxon>Bacteria</taxon>
        <taxon>Bacillati</taxon>
        <taxon>Chloroflexota</taxon>
        <taxon>Ktedonobacteria</taxon>
        <taxon>Ktedonobacterales</taxon>
        <taxon>Dictyobacteraceae</taxon>
        <taxon>Dictyobacter</taxon>
    </lineage>
</organism>
<protein>
    <submittedName>
        <fullName evidence="1">Uncharacterized protein</fullName>
    </submittedName>
</protein>
<dbReference type="RefSeq" id="WP_246039138.1">
    <property type="nucleotide sequence ID" value="NZ_BIFT01000001.1"/>
</dbReference>
<comment type="caution">
    <text evidence="1">The sequence shown here is derived from an EMBL/GenBank/DDBJ whole genome shotgun (WGS) entry which is preliminary data.</text>
</comment>
<dbReference type="Proteomes" id="UP000287171">
    <property type="component" value="Unassembled WGS sequence"/>
</dbReference>
<reference evidence="2" key="1">
    <citation type="submission" date="2018-12" db="EMBL/GenBank/DDBJ databases">
        <title>Tengunoibacter tsumagoiensis gen. nov., sp. nov., Dictyobacter kobayashii sp. nov., D. alpinus sp. nov., and D. joshuensis sp. nov. and description of Dictyobacteraceae fam. nov. within the order Ktedonobacterales isolated from Tengu-no-mugimeshi.</title>
        <authorList>
            <person name="Wang C.M."/>
            <person name="Zheng Y."/>
            <person name="Sakai Y."/>
            <person name="Toyoda A."/>
            <person name="Minakuchi Y."/>
            <person name="Abe K."/>
            <person name="Yokota A."/>
            <person name="Yabe S."/>
        </authorList>
    </citation>
    <scope>NUCLEOTIDE SEQUENCE [LARGE SCALE GENOMIC DNA]</scope>
    <source>
        <strain evidence="2">Uno16</strain>
    </source>
</reference>